<evidence type="ECO:0000313" key="2">
    <source>
        <dbReference type="EMBL" id="CAA9557735.1"/>
    </source>
</evidence>
<organism evidence="2">
    <name type="scientific">uncultured Thermomicrobiales bacterium</name>
    <dbReference type="NCBI Taxonomy" id="1645740"/>
    <lineage>
        <taxon>Bacteria</taxon>
        <taxon>Pseudomonadati</taxon>
        <taxon>Thermomicrobiota</taxon>
        <taxon>Thermomicrobia</taxon>
        <taxon>Thermomicrobiales</taxon>
        <taxon>environmental samples</taxon>
    </lineage>
</organism>
<accession>A0A6J4UVE4</accession>
<protein>
    <submittedName>
        <fullName evidence="2">Uncharacterized protein</fullName>
    </submittedName>
</protein>
<sequence length="93" mass="10538">MRDGVTLAPRCRCRLVRAGWIQVSPVARSIIGGRRGQQPWASAHRSSRICTRSVAVLRGRADKERHSTGRRETRADGRRDVTHRPDQDDHFAP</sequence>
<dbReference type="AlphaFoldDB" id="A0A6J4UVE4"/>
<reference evidence="2" key="1">
    <citation type="submission" date="2020-02" db="EMBL/GenBank/DDBJ databases">
        <authorList>
            <person name="Meier V. D."/>
        </authorList>
    </citation>
    <scope>NUCLEOTIDE SEQUENCE</scope>
    <source>
        <strain evidence="2">AVDCRST_MAG49</strain>
    </source>
</reference>
<gene>
    <name evidence="2" type="ORF">AVDCRST_MAG49-2240</name>
</gene>
<name>A0A6J4UVE4_9BACT</name>
<proteinExistence type="predicted"/>
<dbReference type="EMBL" id="CADCWG010000149">
    <property type="protein sequence ID" value="CAA9557735.1"/>
    <property type="molecule type" value="Genomic_DNA"/>
</dbReference>
<evidence type="ECO:0000256" key="1">
    <source>
        <dbReference type="SAM" id="MobiDB-lite"/>
    </source>
</evidence>
<feature type="compositionally biased region" description="Basic and acidic residues" evidence="1">
    <location>
        <begin position="59"/>
        <end position="93"/>
    </location>
</feature>
<feature type="region of interest" description="Disordered" evidence="1">
    <location>
        <begin position="54"/>
        <end position="93"/>
    </location>
</feature>